<reference evidence="1" key="1">
    <citation type="submission" date="2021-02" db="EMBL/GenBank/DDBJ databases">
        <authorList>
            <consortium name="DOE Joint Genome Institute"/>
            <person name="Ahrendt S."/>
            <person name="Looney B.P."/>
            <person name="Miyauchi S."/>
            <person name="Morin E."/>
            <person name="Drula E."/>
            <person name="Courty P.E."/>
            <person name="Chicoki N."/>
            <person name="Fauchery L."/>
            <person name="Kohler A."/>
            <person name="Kuo A."/>
            <person name="Labutti K."/>
            <person name="Pangilinan J."/>
            <person name="Lipzen A."/>
            <person name="Riley R."/>
            <person name="Andreopoulos W."/>
            <person name="He G."/>
            <person name="Johnson J."/>
            <person name="Barry K.W."/>
            <person name="Grigoriev I.V."/>
            <person name="Nagy L."/>
            <person name="Hibbett D."/>
            <person name="Henrissat B."/>
            <person name="Matheny P.B."/>
            <person name="Labbe J."/>
            <person name="Martin F."/>
        </authorList>
    </citation>
    <scope>NUCLEOTIDE SEQUENCE</scope>
    <source>
        <strain evidence="1">FP105234-sp</strain>
    </source>
</reference>
<evidence type="ECO:0000313" key="1">
    <source>
        <dbReference type="EMBL" id="KAI0053461.1"/>
    </source>
</evidence>
<organism evidence="1 2">
    <name type="scientific">Auriscalpium vulgare</name>
    <dbReference type="NCBI Taxonomy" id="40419"/>
    <lineage>
        <taxon>Eukaryota</taxon>
        <taxon>Fungi</taxon>
        <taxon>Dikarya</taxon>
        <taxon>Basidiomycota</taxon>
        <taxon>Agaricomycotina</taxon>
        <taxon>Agaricomycetes</taxon>
        <taxon>Russulales</taxon>
        <taxon>Auriscalpiaceae</taxon>
        <taxon>Auriscalpium</taxon>
    </lineage>
</organism>
<name>A0ACB8SBX0_9AGAM</name>
<protein>
    <submittedName>
        <fullName evidence="1">Uncharacterized protein</fullName>
    </submittedName>
</protein>
<comment type="caution">
    <text evidence="1">The sequence shown here is derived from an EMBL/GenBank/DDBJ whole genome shotgun (WGS) entry which is preliminary data.</text>
</comment>
<evidence type="ECO:0000313" key="2">
    <source>
        <dbReference type="Proteomes" id="UP000814033"/>
    </source>
</evidence>
<dbReference type="EMBL" id="MU275840">
    <property type="protein sequence ID" value="KAI0053461.1"/>
    <property type="molecule type" value="Genomic_DNA"/>
</dbReference>
<sequence>MSSPGVDDEFDAYDFSEFTAADLALVDVVAAREHVSRRTPAHAFEDYEVQRTAPFGGPQIAIELEPAADDGVVKIGGSGNSDSGSGGGSKGDKGQGSTPKKDTERSPLERYRQRKILTVSDLVGPAWCEVQFDYGLRQGRSRKLADRPASFVSGKGKVITVETEVAAANDKVIQRGQMVHKVLERELKPETFPVTVRTDEERWALRLVNMLSCLDSLMELGICREMPVFGVVHGVVISGIIDEIGRDPLPAEASSPVKTKKRAPSSVPGTPQKTKRSRAPSSTESQPLLTSFFPSPSKRGLTPPLMSSPPSRTHTLHILDTKTRRSQSLPSDDDALSSRLQVMLYHQLLSALLSPTFPFAALWARLSLDPFRKFSDNFLIEAGIVQDIQEKGTFMHPATLDDLVAEWRFEVNALNIDGVSPNLSLVYRSQSPEKPQKLPRVTTEMRAAQQEARDLARAIEASLRDPEFDIERALLERSMKGQSDVDTSEHTTLGGDAHLAWLAQDGMLERVEPSVLETILEGAKPDEGETESLEPSIPNLPTVSSEATDFQIPEEKESSPEPSLPLVYEVTESQILGRKEFRVDDKLLNTHLKNILLWWHGKRAPQGVEPKHAKRCFSCEYREGCEWREKKAREAATKHNATGPPLL</sequence>
<keyword evidence="2" id="KW-1185">Reference proteome</keyword>
<reference evidence="1" key="2">
    <citation type="journal article" date="2022" name="New Phytol.">
        <title>Evolutionary transition to the ectomycorrhizal habit in the genomes of a hyperdiverse lineage of mushroom-forming fungi.</title>
        <authorList>
            <person name="Looney B."/>
            <person name="Miyauchi S."/>
            <person name="Morin E."/>
            <person name="Drula E."/>
            <person name="Courty P.E."/>
            <person name="Kohler A."/>
            <person name="Kuo A."/>
            <person name="LaButti K."/>
            <person name="Pangilinan J."/>
            <person name="Lipzen A."/>
            <person name="Riley R."/>
            <person name="Andreopoulos W."/>
            <person name="He G."/>
            <person name="Johnson J."/>
            <person name="Nolan M."/>
            <person name="Tritt A."/>
            <person name="Barry K.W."/>
            <person name="Grigoriev I.V."/>
            <person name="Nagy L.G."/>
            <person name="Hibbett D."/>
            <person name="Henrissat B."/>
            <person name="Matheny P.B."/>
            <person name="Labbe J."/>
            <person name="Martin F.M."/>
        </authorList>
    </citation>
    <scope>NUCLEOTIDE SEQUENCE</scope>
    <source>
        <strain evidence="1">FP105234-sp</strain>
    </source>
</reference>
<gene>
    <name evidence="1" type="ORF">FA95DRAFT_1674468</name>
</gene>
<accession>A0ACB8SBX0</accession>
<proteinExistence type="predicted"/>
<dbReference type="Proteomes" id="UP000814033">
    <property type="component" value="Unassembled WGS sequence"/>
</dbReference>